<dbReference type="PROSITE" id="PS50977">
    <property type="entry name" value="HTH_TETR_2"/>
    <property type="match status" value="1"/>
</dbReference>
<keyword evidence="1" id="KW-0805">Transcription regulation</keyword>
<dbReference type="GO" id="GO:0000976">
    <property type="term" value="F:transcription cis-regulatory region binding"/>
    <property type="evidence" value="ECO:0007669"/>
    <property type="project" value="TreeGrafter"/>
</dbReference>
<dbReference type="RefSeq" id="WP_150069141.1">
    <property type="nucleotide sequence ID" value="NZ_JBEPDJ010000033.1"/>
</dbReference>
<keyword evidence="2 4" id="KW-0238">DNA-binding</keyword>
<dbReference type="InterPro" id="IPR050109">
    <property type="entry name" value="HTH-type_TetR-like_transc_reg"/>
</dbReference>
<proteinExistence type="predicted"/>
<dbReference type="Gene3D" id="1.10.357.10">
    <property type="entry name" value="Tetracycline Repressor, domain 2"/>
    <property type="match status" value="1"/>
</dbReference>
<dbReference type="GO" id="GO:0003700">
    <property type="term" value="F:DNA-binding transcription factor activity"/>
    <property type="evidence" value="ECO:0007669"/>
    <property type="project" value="TreeGrafter"/>
</dbReference>
<dbReference type="SUPFAM" id="SSF46689">
    <property type="entry name" value="Homeodomain-like"/>
    <property type="match status" value="1"/>
</dbReference>
<dbReference type="PRINTS" id="PR00455">
    <property type="entry name" value="HTHTETR"/>
</dbReference>
<comment type="caution">
    <text evidence="6">The sequence shown here is derived from an EMBL/GenBank/DDBJ whole genome shotgun (WGS) entry which is preliminary data.</text>
</comment>
<dbReference type="SMR" id="A0A5M7BKQ9"/>
<dbReference type="InterPro" id="IPR001647">
    <property type="entry name" value="HTH_TetR"/>
</dbReference>
<keyword evidence="7" id="KW-1185">Reference proteome</keyword>
<sequence length="192" mass="20216">MGRPPRHDADRLLDAAVALAAEAGPRGVTMAAVARAAGAPSGSVYHRFPDRSALLSALWLRTVTRFQGGFFAAIEAPPLEAAVAAARHVVEWCRENPAEANVLLAGPGAYGLADWPGESRERLAKANAQVDEALTRLAERLGRSDAAGRSRVFLAVVDLPYAVVRRHLGQGEPVPALEVGTVTDAVRDLLAG</sequence>
<gene>
    <name evidence="6" type="ORF">F1721_24565</name>
</gene>
<feature type="domain" description="HTH tetR-type" evidence="5">
    <location>
        <begin position="6"/>
        <end position="66"/>
    </location>
</feature>
<feature type="DNA-binding region" description="H-T-H motif" evidence="4">
    <location>
        <begin position="29"/>
        <end position="48"/>
    </location>
</feature>
<organism evidence="6 7">
    <name type="scientific">Saccharopolyspora hirsuta</name>
    <dbReference type="NCBI Taxonomy" id="1837"/>
    <lineage>
        <taxon>Bacteria</taxon>
        <taxon>Bacillati</taxon>
        <taxon>Actinomycetota</taxon>
        <taxon>Actinomycetes</taxon>
        <taxon>Pseudonocardiales</taxon>
        <taxon>Pseudonocardiaceae</taxon>
        <taxon>Saccharopolyspora</taxon>
    </lineage>
</organism>
<dbReference type="Proteomes" id="UP000323946">
    <property type="component" value="Unassembled WGS sequence"/>
</dbReference>
<evidence type="ECO:0000256" key="2">
    <source>
        <dbReference type="ARBA" id="ARBA00023125"/>
    </source>
</evidence>
<dbReference type="Pfam" id="PF00440">
    <property type="entry name" value="TetR_N"/>
    <property type="match status" value="1"/>
</dbReference>
<keyword evidence="3" id="KW-0804">Transcription</keyword>
<name>A0A5M7BKQ9_SACHI</name>
<dbReference type="PANTHER" id="PTHR30055:SF234">
    <property type="entry name" value="HTH-TYPE TRANSCRIPTIONAL REGULATOR BETI"/>
    <property type="match status" value="1"/>
</dbReference>
<dbReference type="InterPro" id="IPR009057">
    <property type="entry name" value="Homeodomain-like_sf"/>
</dbReference>
<accession>A0A5M7BKQ9</accession>
<dbReference type="EMBL" id="VWPH01000012">
    <property type="protein sequence ID" value="KAA5829500.1"/>
    <property type="molecule type" value="Genomic_DNA"/>
</dbReference>
<protein>
    <submittedName>
        <fullName evidence="6">TetR/AcrR family transcriptional regulator</fullName>
    </submittedName>
</protein>
<evidence type="ECO:0000259" key="5">
    <source>
        <dbReference type="PROSITE" id="PS50977"/>
    </source>
</evidence>
<evidence type="ECO:0000313" key="6">
    <source>
        <dbReference type="EMBL" id="KAA5829500.1"/>
    </source>
</evidence>
<evidence type="ECO:0000313" key="7">
    <source>
        <dbReference type="Proteomes" id="UP000323946"/>
    </source>
</evidence>
<dbReference type="PANTHER" id="PTHR30055">
    <property type="entry name" value="HTH-TYPE TRANSCRIPTIONAL REGULATOR RUTR"/>
    <property type="match status" value="1"/>
</dbReference>
<evidence type="ECO:0000256" key="1">
    <source>
        <dbReference type="ARBA" id="ARBA00023015"/>
    </source>
</evidence>
<evidence type="ECO:0000256" key="4">
    <source>
        <dbReference type="PROSITE-ProRule" id="PRU00335"/>
    </source>
</evidence>
<evidence type="ECO:0000256" key="3">
    <source>
        <dbReference type="ARBA" id="ARBA00023163"/>
    </source>
</evidence>
<dbReference type="OrthoDB" id="8701707at2"/>
<dbReference type="AlphaFoldDB" id="A0A5M7BKQ9"/>
<reference evidence="6 7" key="1">
    <citation type="submission" date="2019-09" db="EMBL/GenBank/DDBJ databases">
        <title>Draft genome sequence of the thermophilic Saccharopolyspora hirsuta VKM Ac-666T.</title>
        <authorList>
            <person name="Lobastova T.G."/>
            <person name="Fokina V."/>
            <person name="Bragin E.Y."/>
            <person name="Shtratnikova V.Y."/>
            <person name="Starodumova I.P."/>
            <person name="Tarlachkov S.V."/>
            <person name="Donova M.V."/>
        </authorList>
    </citation>
    <scope>NUCLEOTIDE SEQUENCE [LARGE SCALE GENOMIC DNA]</scope>
    <source>
        <strain evidence="6 7">VKM Ac-666</strain>
    </source>
</reference>